<protein>
    <recommendedName>
        <fullName evidence="2">Glucosamine inositolphosphorylceramide transferase 1 N-terminal domain-containing protein</fullName>
    </recommendedName>
</protein>
<dbReference type="Gene3D" id="2.115.10.20">
    <property type="entry name" value="Glycosyl hydrolase domain, family 43"/>
    <property type="match status" value="1"/>
</dbReference>
<comment type="caution">
    <text evidence="3">The sequence shown here is derived from an EMBL/GenBank/DDBJ whole genome shotgun (WGS) entry which is preliminary data.</text>
</comment>
<organism evidence="3 4">
    <name type="scientific">Methylobacterium haplocladii</name>
    <dbReference type="NCBI Taxonomy" id="1176176"/>
    <lineage>
        <taxon>Bacteria</taxon>
        <taxon>Pseudomonadati</taxon>
        <taxon>Pseudomonadota</taxon>
        <taxon>Alphaproteobacteria</taxon>
        <taxon>Hyphomicrobiales</taxon>
        <taxon>Methylobacteriaceae</taxon>
        <taxon>Methylobacterium</taxon>
    </lineage>
</organism>
<reference evidence="3 4" key="1">
    <citation type="submission" date="2019-07" db="EMBL/GenBank/DDBJ databases">
        <title>Whole genome shotgun sequence of Methylobacterium haplocladii NBRC 107714.</title>
        <authorList>
            <person name="Hosoyama A."/>
            <person name="Uohara A."/>
            <person name="Ohji S."/>
            <person name="Ichikawa N."/>
        </authorList>
    </citation>
    <scope>NUCLEOTIDE SEQUENCE [LARGE SCALE GENOMIC DNA]</scope>
    <source>
        <strain evidence="3 4">NBRC 107714</strain>
    </source>
</reference>
<dbReference type="EMBL" id="BJZT01000050">
    <property type="protein sequence ID" value="GEP01738.1"/>
    <property type="molecule type" value="Genomic_DNA"/>
</dbReference>
<gene>
    <name evidence="3" type="ORF">MHA02_41250</name>
</gene>
<keyword evidence="4" id="KW-1185">Reference proteome</keyword>
<proteinExistence type="predicted"/>
<sequence>MPEVVPAGGTAAFRSGQSRSPVSEEQEGASSFSSAAFRFGVANLAEKVQRRITRMLTAPESWRIGYRRLGGPSILETASVPETGYTWLPDDGRRFLADPFLIEHRGRTWLFCEEFPYATQTGIISVCEIGADGLAGPMRPVLETGTHLSYPYIFAQGDEIWMIPESSAARDVVLYRATDFPFCWQAERKLLDGIAVADATPIMHEERLWLFASLIDQPGGSSWDALGLFHAPNLFGDFTAHPLNPVLIDAASARPAGRMYRQGSNLMRLSQDCRARYGAATTVAVIDRLDPEGYAQTVTHRIAPPPIWKAAGLHTIDVGGGFEAIDVISRRPPVS</sequence>
<evidence type="ECO:0000313" key="4">
    <source>
        <dbReference type="Proteomes" id="UP000321258"/>
    </source>
</evidence>
<dbReference type="Proteomes" id="UP000321258">
    <property type="component" value="Unassembled WGS sequence"/>
</dbReference>
<accession>A0A512IVJ7</accession>
<dbReference type="InterPro" id="IPR023296">
    <property type="entry name" value="Glyco_hydro_beta-prop_sf"/>
</dbReference>
<dbReference type="AlphaFoldDB" id="A0A512IVJ7"/>
<dbReference type="InterPro" id="IPR056442">
    <property type="entry name" value="GINT1_N"/>
</dbReference>
<dbReference type="SUPFAM" id="SSF75005">
    <property type="entry name" value="Arabinanase/levansucrase/invertase"/>
    <property type="match status" value="1"/>
</dbReference>
<name>A0A512IVJ7_9HYPH</name>
<dbReference type="Pfam" id="PF24793">
    <property type="entry name" value="GINT1_N"/>
    <property type="match status" value="1"/>
</dbReference>
<feature type="region of interest" description="Disordered" evidence="1">
    <location>
        <begin position="1"/>
        <end position="27"/>
    </location>
</feature>
<evidence type="ECO:0000313" key="3">
    <source>
        <dbReference type="EMBL" id="GEP01738.1"/>
    </source>
</evidence>
<evidence type="ECO:0000259" key="2">
    <source>
        <dbReference type="Pfam" id="PF24793"/>
    </source>
</evidence>
<feature type="domain" description="Glucosamine inositolphosphorylceramide transferase 1 N-terminal" evidence="2">
    <location>
        <begin position="94"/>
        <end position="296"/>
    </location>
</feature>
<evidence type="ECO:0000256" key="1">
    <source>
        <dbReference type="SAM" id="MobiDB-lite"/>
    </source>
</evidence>